<dbReference type="AlphaFoldDB" id="A0AAE1XZN1"/>
<dbReference type="Pfam" id="PF13947">
    <property type="entry name" value="GUB_WAK_bind"/>
    <property type="match status" value="1"/>
</dbReference>
<feature type="domain" description="Wall-associated receptor kinase galacturonan-binding" evidence="4">
    <location>
        <begin position="37"/>
        <end position="93"/>
    </location>
</feature>
<dbReference type="InterPro" id="IPR025287">
    <property type="entry name" value="WAK_GUB"/>
</dbReference>
<comment type="caution">
    <text evidence="5">The sequence shown here is derived from an EMBL/GenBank/DDBJ whole genome shotgun (WGS) entry which is preliminary data.</text>
</comment>
<reference evidence="5" key="2">
    <citation type="journal article" date="2024" name="Plant">
        <title>Genomic evolution and insights into agronomic trait innovations of Sesamum species.</title>
        <authorList>
            <person name="Miao H."/>
            <person name="Wang L."/>
            <person name="Qu L."/>
            <person name="Liu H."/>
            <person name="Sun Y."/>
            <person name="Le M."/>
            <person name="Wang Q."/>
            <person name="Wei S."/>
            <person name="Zheng Y."/>
            <person name="Lin W."/>
            <person name="Duan Y."/>
            <person name="Cao H."/>
            <person name="Xiong S."/>
            <person name="Wang X."/>
            <person name="Wei L."/>
            <person name="Li C."/>
            <person name="Ma Q."/>
            <person name="Ju M."/>
            <person name="Zhao R."/>
            <person name="Li G."/>
            <person name="Mu C."/>
            <person name="Tian Q."/>
            <person name="Mei H."/>
            <person name="Zhang T."/>
            <person name="Gao T."/>
            <person name="Zhang H."/>
        </authorList>
    </citation>
    <scope>NUCLEOTIDE SEQUENCE</scope>
    <source>
        <strain evidence="5">3651</strain>
    </source>
</reference>
<dbReference type="EMBL" id="JACGWO010000008">
    <property type="protein sequence ID" value="KAK4421031.1"/>
    <property type="molecule type" value="Genomic_DNA"/>
</dbReference>
<feature type="chain" id="PRO_5042030783" description="Wall-associated receptor kinase galacturonan-binding domain-containing protein" evidence="3">
    <location>
        <begin position="28"/>
        <end position="104"/>
    </location>
</feature>
<keyword evidence="2 3" id="KW-0732">Signal</keyword>
<organism evidence="5 6">
    <name type="scientific">Sesamum alatum</name>
    <dbReference type="NCBI Taxonomy" id="300844"/>
    <lineage>
        <taxon>Eukaryota</taxon>
        <taxon>Viridiplantae</taxon>
        <taxon>Streptophyta</taxon>
        <taxon>Embryophyta</taxon>
        <taxon>Tracheophyta</taxon>
        <taxon>Spermatophyta</taxon>
        <taxon>Magnoliopsida</taxon>
        <taxon>eudicotyledons</taxon>
        <taxon>Gunneridae</taxon>
        <taxon>Pentapetalae</taxon>
        <taxon>asterids</taxon>
        <taxon>lamiids</taxon>
        <taxon>Lamiales</taxon>
        <taxon>Pedaliaceae</taxon>
        <taxon>Sesamum</taxon>
    </lineage>
</organism>
<dbReference type="PANTHER" id="PTHR33491">
    <property type="entry name" value="OSJNBA0016N04.9 PROTEIN"/>
    <property type="match status" value="1"/>
</dbReference>
<dbReference type="Proteomes" id="UP001293254">
    <property type="component" value="Unassembled WGS sequence"/>
</dbReference>
<evidence type="ECO:0000256" key="1">
    <source>
        <dbReference type="ARBA" id="ARBA00004167"/>
    </source>
</evidence>
<sequence length="104" mass="11136">MAPGFRFLLAFLIICSAIILRQPAAEATVATASSGDCQRKCGDVEIPYPFGVTRGCYLAEGFRVICDEATGSASLAVLGWEVDSINISNHSLRHKNFRGVTVSV</sequence>
<dbReference type="GO" id="GO:0016020">
    <property type="term" value="C:membrane"/>
    <property type="evidence" value="ECO:0007669"/>
    <property type="project" value="UniProtKB-SubCell"/>
</dbReference>
<evidence type="ECO:0000313" key="6">
    <source>
        <dbReference type="Proteomes" id="UP001293254"/>
    </source>
</evidence>
<protein>
    <recommendedName>
        <fullName evidence="4">Wall-associated receptor kinase galacturonan-binding domain-containing protein</fullName>
    </recommendedName>
</protein>
<dbReference type="GO" id="GO:0030247">
    <property type="term" value="F:polysaccharide binding"/>
    <property type="evidence" value="ECO:0007669"/>
    <property type="project" value="InterPro"/>
</dbReference>
<keyword evidence="6" id="KW-1185">Reference proteome</keyword>
<evidence type="ECO:0000256" key="2">
    <source>
        <dbReference type="ARBA" id="ARBA00022729"/>
    </source>
</evidence>
<proteinExistence type="predicted"/>
<evidence type="ECO:0000256" key="3">
    <source>
        <dbReference type="SAM" id="SignalP"/>
    </source>
</evidence>
<accession>A0AAE1XZN1</accession>
<reference evidence="5" key="1">
    <citation type="submission" date="2020-06" db="EMBL/GenBank/DDBJ databases">
        <authorList>
            <person name="Li T."/>
            <person name="Hu X."/>
            <person name="Zhang T."/>
            <person name="Song X."/>
            <person name="Zhang H."/>
            <person name="Dai N."/>
            <person name="Sheng W."/>
            <person name="Hou X."/>
            <person name="Wei L."/>
        </authorList>
    </citation>
    <scope>NUCLEOTIDE SEQUENCE</scope>
    <source>
        <strain evidence="5">3651</strain>
        <tissue evidence="5">Leaf</tissue>
    </source>
</reference>
<name>A0AAE1XZN1_9LAMI</name>
<evidence type="ECO:0000313" key="5">
    <source>
        <dbReference type="EMBL" id="KAK4421031.1"/>
    </source>
</evidence>
<feature type="signal peptide" evidence="3">
    <location>
        <begin position="1"/>
        <end position="27"/>
    </location>
</feature>
<comment type="subcellular location">
    <subcellularLocation>
        <location evidence="1">Membrane</location>
        <topology evidence="1">Single-pass membrane protein</topology>
    </subcellularLocation>
</comment>
<evidence type="ECO:0000259" key="4">
    <source>
        <dbReference type="Pfam" id="PF13947"/>
    </source>
</evidence>
<gene>
    <name evidence="5" type="ORF">Salat_2053600</name>
</gene>